<proteinExistence type="predicted"/>
<dbReference type="Gene3D" id="1.20.120.450">
    <property type="entry name" value="dinb family like domain"/>
    <property type="match status" value="1"/>
</dbReference>
<dbReference type="InterPro" id="IPR034660">
    <property type="entry name" value="DinB/YfiT-like"/>
</dbReference>
<dbReference type="InterPro" id="IPR024344">
    <property type="entry name" value="MDMPI_metal-binding"/>
</dbReference>
<name>A0A1G6SBH3_9ACTN</name>
<protein>
    <submittedName>
        <fullName evidence="2">TIGR03083 family protein</fullName>
    </submittedName>
</protein>
<accession>A0A1G6SBH3</accession>
<evidence type="ECO:0000313" key="2">
    <source>
        <dbReference type="EMBL" id="SDD14252.1"/>
    </source>
</evidence>
<reference evidence="2 3" key="1">
    <citation type="submission" date="2016-10" db="EMBL/GenBank/DDBJ databases">
        <authorList>
            <person name="de Groot N.N."/>
        </authorList>
    </citation>
    <scope>NUCLEOTIDE SEQUENCE [LARGE SCALE GENOMIC DNA]</scope>
    <source>
        <strain evidence="2 3">CGMCC 4.6858</strain>
    </source>
</reference>
<feature type="domain" description="Mycothiol-dependent maleylpyruvate isomerase metal-binding" evidence="1">
    <location>
        <begin position="12"/>
        <end position="145"/>
    </location>
</feature>
<keyword evidence="3" id="KW-1185">Reference proteome</keyword>
<dbReference type="SUPFAM" id="SSF109854">
    <property type="entry name" value="DinB/YfiT-like putative metalloenzymes"/>
    <property type="match status" value="1"/>
</dbReference>
<dbReference type="NCBIfam" id="TIGR03083">
    <property type="entry name" value="maleylpyruvate isomerase family mycothiol-dependent enzyme"/>
    <property type="match status" value="1"/>
</dbReference>
<dbReference type="OrthoDB" id="3213691at2"/>
<evidence type="ECO:0000313" key="3">
    <source>
        <dbReference type="Proteomes" id="UP000199034"/>
    </source>
</evidence>
<evidence type="ECO:0000259" key="1">
    <source>
        <dbReference type="Pfam" id="PF11716"/>
    </source>
</evidence>
<organism evidence="2 3">
    <name type="scientific">Nocardioides lianchengensis</name>
    <dbReference type="NCBI Taxonomy" id="1045774"/>
    <lineage>
        <taxon>Bacteria</taxon>
        <taxon>Bacillati</taxon>
        <taxon>Actinomycetota</taxon>
        <taxon>Actinomycetes</taxon>
        <taxon>Propionibacteriales</taxon>
        <taxon>Nocardioidaceae</taxon>
        <taxon>Nocardioides</taxon>
    </lineage>
</organism>
<dbReference type="InterPro" id="IPR017517">
    <property type="entry name" value="Maleyloyr_isom"/>
</dbReference>
<dbReference type="GO" id="GO:0046872">
    <property type="term" value="F:metal ion binding"/>
    <property type="evidence" value="ECO:0007669"/>
    <property type="project" value="InterPro"/>
</dbReference>
<dbReference type="Proteomes" id="UP000199034">
    <property type="component" value="Unassembled WGS sequence"/>
</dbReference>
<dbReference type="STRING" id="1045774.SAMN05421872_10692"/>
<sequence>MTLLLDRAIASLRAHHDDLALLVPTLTDEQLAGPSGASEWTVAQVLSHLGSGAEISRKPVAAASGQPFDEEDNQSVWARWDGSTPREQAEAYVRHDARYLETLAALTPEQKGSISVDMGFLPAPVPLVVAVGMRLNEVAAHAWDVKVGLDRAATVDGAAAEVLLELFAGDLGFLLGFSGKADQLAEPATVAVPGGAIVITDAVTVTTEPVEATATFDGPQEAVLRLLTGRLRAPYDGGVSVTGDVSLDDLRRVFPGY</sequence>
<dbReference type="EMBL" id="FMZM01000006">
    <property type="protein sequence ID" value="SDD14252.1"/>
    <property type="molecule type" value="Genomic_DNA"/>
</dbReference>
<gene>
    <name evidence="2" type="ORF">SAMN05421872_10692</name>
</gene>
<dbReference type="Pfam" id="PF11716">
    <property type="entry name" value="MDMPI_N"/>
    <property type="match status" value="1"/>
</dbReference>
<dbReference type="AlphaFoldDB" id="A0A1G6SBH3"/>
<dbReference type="RefSeq" id="WP_090855943.1">
    <property type="nucleotide sequence ID" value="NZ_FMZM01000006.1"/>
</dbReference>